<accession>A0A4R5U6M4</accession>
<keyword evidence="1 4" id="KW-0597">Phosphoprotein</keyword>
<gene>
    <name evidence="6" type="ORF">E2F50_22050</name>
</gene>
<evidence type="ECO:0000313" key="7">
    <source>
        <dbReference type="Proteomes" id="UP000295238"/>
    </source>
</evidence>
<dbReference type="PANTHER" id="PTHR44591">
    <property type="entry name" value="STRESS RESPONSE REGULATOR PROTEIN 1"/>
    <property type="match status" value="1"/>
</dbReference>
<dbReference type="EMBL" id="SMTL01000009">
    <property type="protein sequence ID" value="TDK29881.1"/>
    <property type="molecule type" value="Genomic_DNA"/>
</dbReference>
<keyword evidence="2" id="KW-0805">Transcription regulation</keyword>
<name>A0A4R5U6M4_9HYPH</name>
<comment type="caution">
    <text evidence="6">The sequence shown here is derived from an EMBL/GenBank/DDBJ whole genome shotgun (WGS) entry which is preliminary data.</text>
</comment>
<keyword evidence="3" id="KW-0804">Transcription</keyword>
<dbReference type="RefSeq" id="WP_133318347.1">
    <property type="nucleotide sequence ID" value="NZ_SMTL01000009.1"/>
</dbReference>
<dbReference type="PROSITE" id="PS50110">
    <property type="entry name" value="RESPONSE_REGULATORY"/>
    <property type="match status" value="1"/>
</dbReference>
<dbReference type="InterPro" id="IPR050595">
    <property type="entry name" value="Bact_response_regulator"/>
</dbReference>
<dbReference type="Pfam" id="PF00072">
    <property type="entry name" value="Response_reg"/>
    <property type="match status" value="1"/>
</dbReference>
<evidence type="ECO:0000256" key="4">
    <source>
        <dbReference type="PROSITE-ProRule" id="PRU00169"/>
    </source>
</evidence>
<dbReference type="GO" id="GO:0000160">
    <property type="term" value="P:phosphorelay signal transduction system"/>
    <property type="evidence" value="ECO:0007669"/>
    <property type="project" value="InterPro"/>
</dbReference>
<protein>
    <submittedName>
        <fullName evidence="6">Response regulator</fullName>
    </submittedName>
</protein>
<feature type="modified residue" description="4-aspartylphosphate" evidence="4">
    <location>
        <position position="59"/>
    </location>
</feature>
<reference evidence="6 7" key="1">
    <citation type="submission" date="2019-03" db="EMBL/GenBank/DDBJ databases">
        <title>Rhizobium sp. nov., an bacterium isolated from biocrust in Mu Us Desert.</title>
        <authorList>
            <person name="Lixiong L."/>
        </authorList>
    </citation>
    <scope>NUCLEOTIDE SEQUENCE [LARGE SCALE GENOMIC DNA]</scope>
    <source>
        <strain evidence="6 7">SPY-1</strain>
    </source>
</reference>
<dbReference type="InterPro" id="IPR011006">
    <property type="entry name" value="CheY-like_superfamily"/>
</dbReference>
<feature type="domain" description="Response regulatory" evidence="5">
    <location>
        <begin position="8"/>
        <end position="122"/>
    </location>
</feature>
<evidence type="ECO:0000256" key="1">
    <source>
        <dbReference type="ARBA" id="ARBA00022553"/>
    </source>
</evidence>
<sequence>MSNKISRLALVVDDDPIIRMDAGDILTDAGFQTQEASNVSEALEMLETMGDDIQLLFTDVQMPGDQNGFDLARKCATRWPHISMVVASGQLSPKADELPKQAAFICKPFSAQVVYDRLQQILPEQQQPEPLKQGTST</sequence>
<dbReference type="SMART" id="SM00448">
    <property type="entry name" value="REC"/>
    <property type="match status" value="1"/>
</dbReference>
<dbReference type="AlphaFoldDB" id="A0A4R5U6M4"/>
<dbReference type="OrthoDB" id="9784719at2"/>
<dbReference type="SUPFAM" id="SSF52172">
    <property type="entry name" value="CheY-like"/>
    <property type="match status" value="1"/>
</dbReference>
<dbReference type="PANTHER" id="PTHR44591:SF3">
    <property type="entry name" value="RESPONSE REGULATORY DOMAIN-CONTAINING PROTEIN"/>
    <property type="match status" value="1"/>
</dbReference>
<dbReference type="InterPro" id="IPR001789">
    <property type="entry name" value="Sig_transdc_resp-reg_receiver"/>
</dbReference>
<evidence type="ECO:0000259" key="5">
    <source>
        <dbReference type="PROSITE" id="PS50110"/>
    </source>
</evidence>
<evidence type="ECO:0000313" key="6">
    <source>
        <dbReference type="EMBL" id="TDK29881.1"/>
    </source>
</evidence>
<dbReference type="Gene3D" id="3.40.50.2300">
    <property type="match status" value="1"/>
</dbReference>
<evidence type="ECO:0000256" key="2">
    <source>
        <dbReference type="ARBA" id="ARBA00023015"/>
    </source>
</evidence>
<dbReference type="Proteomes" id="UP000295238">
    <property type="component" value="Unassembled WGS sequence"/>
</dbReference>
<organism evidence="6 7">
    <name type="scientific">Rhizobium deserti</name>
    <dbReference type="NCBI Taxonomy" id="2547961"/>
    <lineage>
        <taxon>Bacteria</taxon>
        <taxon>Pseudomonadati</taxon>
        <taxon>Pseudomonadota</taxon>
        <taxon>Alphaproteobacteria</taxon>
        <taxon>Hyphomicrobiales</taxon>
        <taxon>Rhizobiaceae</taxon>
        <taxon>Rhizobium/Agrobacterium group</taxon>
        <taxon>Rhizobium</taxon>
    </lineage>
</organism>
<evidence type="ECO:0000256" key="3">
    <source>
        <dbReference type="ARBA" id="ARBA00023163"/>
    </source>
</evidence>
<keyword evidence="7" id="KW-1185">Reference proteome</keyword>
<proteinExistence type="predicted"/>